<organism evidence="1 2">
    <name type="scientific">Mucilaginibacter celer</name>
    <dbReference type="NCBI Taxonomy" id="2305508"/>
    <lineage>
        <taxon>Bacteria</taxon>
        <taxon>Pseudomonadati</taxon>
        <taxon>Bacteroidota</taxon>
        <taxon>Sphingobacteriia</taxon>
        <taxon>Sphingobacteriales</taxon>
        <taxon>Sphingobacteriaceae</taxon>
        <taxon>Mucilaginibacter</taxon>
    </lineage>
</organism>
<dbReference type="EMBL" id="CP032869">
    <property type="protein sequence ID" value="AYL98113.1"/>
    <property type="molecule type" value="Genomic_DNA"/>
</dbReference>
<evidence type="ECO:0000313" key="2">
    <source>
        <dbReference type="Proteomes" id="UP000270046"/>
    </source>
</evidence>
<sequence length="79" mass="9234">MFKQLCINVIIVYSINCSGENNKALLYKTNKINAPIIAGRGGKIRNLYRKSGFIQYTYNYIYRHLRADLFFYQMGITLT</sequence>
<keyword evidence="2" id="KW-1185">Reference proteome</keyword>
<dbReference type="AlphaFoldDB" id="A0A494W2Y9"/>
<evidence type="ECO:0000313" key="1">
    <source>
        <dbReference type="EMBL" id="AYL98113.1"/>
    </source>
</evidence>
<gene>
    <name evidence="1" type="ORF">HYN43_023750</name>
</gene>
<name>A0A494W2Y9_9SPHI</name>
<accession>A0A494W2Y9</accession>
<dbReference type="KEGG" id="muh:HYN43_023750"/>
<reference evidence="1 2" key="1">
    <citation type="submission" date="2018-10" db="EMBL/GenBank/DDBJ databases">
        <title>Genome sequencing of Mucilaginibacter sp. HYN0043.</title>
        <authorList>
            <person name="Kim M."/>
            <person name="Yi H."/>
        </authorList>
    </citation>
    <scope>NUCLEOTIDE SEQUENCE [LARGE SCALE GENOMIC DNA]</scope>
    <source>
        <strain evidence="1 2">HYN0043</strain>
    </source>
</reference>
<protein>
    <submittedName>
        <fullName evidence="1">Uncharacterized protein</fullName>
    </submittedName>
</protein>
<dbReference type="Proteomes" id="UP000270046">
    <property type="component" value="Chromosome"/>
</dbReference>
<proteinExistence type="predicted"/>